<dbReference type="EnsemblMetazoa" id="XM_030977032">
    <property type="protein sequence ID" value="XP_030832892"/>
    <property type="gene ID" value="LOC581935"/>
</dbReference>
<reference evidence="6" key="1">
    <citation type="submission" date="2015-02" db="EMBL/GenBank/DDBJ databases">
        <title>Genome sequencing for Strongylocentrotus purpuratus.</title>
        <authorList>
            <person name="Murali S."/>
            <person name="Liu Y."/>
            <person name="Vee V."/>
            <person name="English A."/>
            <person name="Wang M."/>
            <person name="Skinner E."/>
            <person name="Han Y."/>
            <person name="Muzny D.M."/>
            <person name="Worley K.C."/>
            <person name="Gibbs R.A."/>
        </authorList>
    </citation>
    <scope>NUCLEOTIDE SEQUENCE</scope>
</reference>
<feature type="signal peptide" evidence="3">
    <location>
        <begin position="1"/>
        <end position="21"/>
    </location>
</feature>
<feature type="compositionally biased region" description="Low complexity" evidence="1">
    <location>
        <begin position="1083"/>
        <end position="1098"/>
    </location>
</feature>
<dbReference type="InterPro" id="IPR051560">
    <property type="entry name" value="MAM_domain-containing"/>
</dbReference>
<dbReference type="PROSITE" id="PS00740">
    <property type="entry name" value="MAM_1"/>
    <property type="match status" value="1"/>
</dbReference>
<dbReference type="KEGG" id="spu:581935"/>
<feature type="chain" id="PRO_5029887807" description="MAM domain-containing protein" evidence="3">
    <location>
        <begin position="22"/>
        <end position="1173"/>
    </location>
</feature>
<name>A0A7M7NBY8_STRPU</name>
<dbReference type="Pfam" id="PF00629">
    <property type="entry name" value="MAM"/>
    <property type="match status" value="6"/>
</dbReference>
<proteinExistence type="predicted"/>
<dbReference type="InterPro" id="IPR013320">
    <property type="entry name" value="ConA-like_dom_sf"/>
</dbReference>
<keyword evidence="2" id="KW-1133">Transmembrane helix</keyword>
<keyword evidence="2" id="KW-0812">Transmembrane</keyword>
<dbReference type="PROSITE" id="PS50060">
    <property type="entry name" value="MAM_2"/>
    <property type="match status" value="6"/>
</dbReference>
<feature type="domain" description="MAM" evidence="4">
    <location>
        <begin position="735"/>
        <end position="905"/>
    </location>
</feature>
<dbReference type="PROSITE" id="PS51257">
    <property type="entry name" value="PROKAR_LIPOPROTEIN"/>
    <property type="match status" value="1"/>
</dbReference>
<protein>
    <recommendedName>
        <fullName evidence="4">MAM domain-containing protein</fullName>
    </recommendedName>
</protein>
<dbReference type="Gene3D" id="2.60.120.200">
    <property type="match status" value="6"/>
</dbReference>
<evidence type="ECO:0000313" key="6">
    <source>
        <dbReference type="Proteomes" id="UP000007110"/>
    </source>
</evidence>
<dbReference type="Proteomes" id="UP000007110">
    <property type="component" value="Unassembled WGS sequence"/>
</dbReference>
<keyword evidence="3" id="KW-0732">Signal</keyword>
<evidence type="ECO:0000256" key="1">
    <source>
        <dbReference type="SAM" id="MobiDB-lite"/>
    </source>
</evidence>
<evidence type="ECO:0000313" key="5">
    <source>
        <dbReference type="EnsemblMetazoa" id="XP_030832892"/>
    </source>
</evidence>
<evidence type="ECO:0000256" key="2">
    <source>
        <dbReference type="SAM" id="Phobius"/>
    </source>
</evidence>
<evidence type="ECO:0000259" key="4">
    <source>
        <dbReference type="PROSITE" id="PS50060"/>
    </source>
</evidence>
<dbReference type="AlphaFoldDB" id="A0A7M7NBY8"/>
<organism evidence="5 6">
    <name type="scientific">Strongylocentrotus purpuratus</name>
    <name type="common">Purple sea urchin</name>
    <dbReference type="NCBI Taxonomy" id="7668"/>
    <lineage>
        <taxon>Eukaryota</taxon>
        <taxon>Metazoa</taxon>
        <taxon>Echinodermata</taxon>
        <taxon>Eleutherozoa</taxon>
        <taxon>Echinozoa</taxon>
        <taxon>Echinoidea</taxon>
        <taxon>Euechinoidea</taxon>
        <taxon>Echinacea</taxon>
        <taxon>Camarodonta</taxon>
        <taxon>Echinidea</taxon>
        <taxon>Strongylocentrotidae</taxon>
        <taxon>Strongylocentrotus</taxon>
    </lineage>
</organism>
<reference evidence="5" key="2">
    <citation type="submission" date="2021-01" db="UniProtKB">
        <authorList>
            <consortium name="EnsemblMetazoa"/>
        </authorList>
    </citation>
    <scope>IDENTIFICATION</scope>
</reference>
<dbReference type="PANTHER" id="PTHR23282:SF101">
    <property type="entry name" value="MAM DOMAIN-CONTAINING PROTEIN"/>
    <property type="match status" value="1"/>
</dbReference>
<dbReference type="OMA" id="CAKYIPP"/>
<dbReference type="GO" id="GO:0016020">
    <property type="term" value="C:membrane"/>
    <property type="evidence" value="ECO:0007669"/>
    <property type="project" value="InterPro"/>
</dbReference>
<feature type="domain" description="MAM" evidence="4">
    <location>
        <begin position="910"/>
        <end position="1070"/>
    </location>
</feature>
<evidence type="ECO:0000256" key="3">
    <source>
        <dbReference type="SAM" id="SignalP"/>
    </source>
</evidence>
<dbReference type="SMART" id="SM00137">
    <property type="entry name" value="MAM"/>
    <property type="match status" value="6"/>
</dbReference>
<feature type="domain" description="MAM" evidence="4">
    <location>
        <begin position="195"/>
        <end position="359"/>
    </location>
</feature>
<dbReference type="CDD" id="cd06263">
    <property type="entry name" value="MAM"/>
    <property type="match status" value="5"/>
</dbReference>
<dbReference type="GeneID" id="581935"/>
<sequence>MSRMFLLRTVVVATALVACKAEMPCNFQWGMCGYRQDTGVDFDWLRQNGSSSAEGTGTGPAVDHSSGTTQGYYLFAQANSQSSGDRGRARIISPPRDATQTQCIQFYYYMYGDDTGSLKVYVRRNDSTVLGDAAYTRTGQQGKGWYRGLVDLGSDNGNFLELIFEARIGEGQLADIAIDDVAVFDEDGACPLDDLLCDFETGLGGFVQDQMDDFNFIRKRGSTSSFETGPEADHTTGEGYYVYIEATDATKFHKARLISPVYRGVQPNDKETFCVMFWYHMYGTTVGELNVYLHNSSSTGLGSPIWWMAGNRGDLWRAGEAEINTPEDFQIYFEAVRGSNYASDIALDDIHIMSYGCSGHHIIKKESSVSCDFEEAELCYYRQDNSDDFDWSWRNRGTNDGFTGPDVDHTRGDELGFFVFVTSNYRLKPTHKARLISPPMKAHTRTSCVVLWYHMYGRDVETLNVYVRSIDGTLGNPKWTTSGDQGNYWHRHTLDIAANTAESELVFEASPGEENRDDIAIDDILLYDGIDCPSVTTQPPKTTKPPVLADSIDCDFEEDGWCDYVQMTEGDQMDWFRYQGTGPGSNNNYGPKKDHTLGTTLGYYASFDPNSYNGASLDDDAALISPLIGGSRRDRCLQFYANMNGYAVDYLQVYTRQYGETLPLDPPFYVYGNHGEEWFLLQMDIPGLNQNFQVIFVGICGRSKYSSEIAVDDIKLAQGACDLSAATPKPVGWNADCDFELDESLCGYTNEVSTYKRFAWTRNSGGTGSEGTGPLFDHTLGTKKGHYVYIEASLPQRPDDKAVLTSPTLNSRGDDLCVHFYYHAHGEDVGLLAMTVTTLDLNLKTVLFSLNGDQGDEWRPANVDLPGSLVGMSNFVIGIDGRKGPGFKGDVAIDDIKFLAQPCEGYPTESTCTFEQGTSFCGYQISQISGGVPWKWFDTLATEDSPLNSVATSFMYVEGSASNMNKKATLYSQVHDLLGVDHCLTADLILTDDSGQQILIEAMEKGNGKKHAVGTLSGDLGSSWFRGNWSLPVTLTTKPFQFVFTATAGIGGILAIDNVIVTTQLESCAKYIPPPTNPPTTRPSPTTIAQPTTATTGPMITNTTPPQGVPKPGNSKLGIIVGVTVAVIAVIAVVVIVLVCKFRSGAAMPFGISYKNERLDEIPFSGVQGCRFV</sequence>
<dbReference type="SUPFAM" id="SSF49899">
    <property type="entry name" value="Concanavalin A-like lectins/glucanases"/>
    <property type="match status" value="6"/>
</dbReference>
<feature type="compositionally biased region" description="Pro residues" evidence="1">
    <location>
        <begin position="1072"/>
        <end position="1082"/>
    </location>
</feature>
<keyword evidence="2" id="KW-0472">Membrane</keyword>
<feature type="transmembrane region" description="Helical" evidence="2">
    <location>
        <begin position="1117"/>
        <end position="1140"/>
    </location>
</feature>
<feature type="domain" description="MAM" evidence="4">
    <location>
        <begin position="369"/>
        <end position="534"/>
    </location>
</feature>
<dbReference type="RefSeq" id="XP_030832892.1">
    <property type="nucleotide sequence ID" value="XM_030977032.1"/>
</dbReference>
<keyword evidence="6" id="KW-1185">Reference proteome</keyword>
<feature type="domain" description="MAM" evidence="4">
    <location>
        <begin position="552"/>
        <end position="723"/>
    </location>
</feature>
<feature type="domain" description="MAM" evidence="4">
    <location>
        <begin position="23"/>
        <end position="192"/>
    </location>
</feature>
<dbReference type="InterPro" id="IPR000998">
    <property type="entry name" value="MAM_dom"/>
</dbReference>
<feature type="region of interest" description="Disordered" evidence="1">
    <location>
        <begin position="1072"/>
        <end position="1108"/>
    </location>
</feature>
<dbReference type="InParanoid" id="A0A7M7NBY8"/>
<accession>A0A7M7NBY8</accession>
<dbReference type="PANTHER" id="PTHR23282">
    <property type="entry name" value="APICAL ENDOSOMAL GLYCOPROTEIN PRECURSOR"/>
    <property type="match status" value="1"/>
</dbReference>
<dbReference type="OrthoDB" id="412155at2759"/>